<evidence type="ECO:0000256" key="6">
    <source>
        <dbReference type="ARBA" id="ARBA00022839"/>
    </source>
</evidence>
<dbReference type="GO" id="GO:0004386">
    <property type="term" value="F:helicase activity"/>
    <property type="evidence" value="ECO:0007669"/>
    <property type="project" value="UniProtKB-KW"/>
</dbReference>
<dbReference type="SUPFAM" id="SSF52980">
    <property type="entry name" value="Restriction endonuclease-like"/>
    <property type="match status" value="1"/>
</dbReference>
<accession>A0A921MM27</accession>
<dbReference type="PANTHER" id="PTHR30591:SF1">
    <property type="entry name" value="RECBCD ENZYME SUBUNIT RECC"/>
    <property type="match status" value="1"/>
</dbReference>
<evidence type="ECO:0000256" key="2">
    <source>
        <dbReference type="ARBA" id="ARBA00022741"/>
    </source>
</evidence>
<keyword evidence="8" id="KW-0238">DNA-binding</keyword>
<dbReference type="Gene3D" id="3.90.320.10">
    <property type="match status" value="1"/>
</dbReference>
<dbReference type="GO" id="GO:0005524">
    <property type="term" value="F:ATP binding"/>
    <property type="evidence" value="ECO:0007669"/>
    <property type="project" value="UniProtKB-KW"/>
</dbReference>
<dbReference type="Pfam" id="PF12705">
    <property type="entry name" value="PDDEXK_1"/>
    <property type="match status" value="1"/>
</dbReference>
<protein>
    <submittedName>
        <fullName evidence="11">Exodeoxyribonuclease V subunit gamma</fullName>
        <ecNumber evidence="11">3.1.11.5</ecNumber>
    </submittedName>
</protein>
<dbReference type="Proteomes" id="UP000760668">
    <property type="component" value="Unassembled WGS sequence"/>
</dbReference>
<evidence type="ECO:0000256" key="5">
    <source>
        <dbReference type="ARBA" id="ARBA00022806"/>
    </source>
</evidence>
<dbReference type="EC" id="3.1.11.5" evidence="11"/>
<dbReference type="EMBL" id="DYUC01000046">
    <property type="protein sequence ID" value="HJG86359.1"/>
    <property type="molecule type" value="Genomic_DNA"/>
</dbReference>
<dbReference type="InterPro" id="IPR011335">
    <property type="entry name" value="Restrct_endonuc-II-like"/>
</dbReference>
<keyword evidence="5" id="KW-0347">Helicase</keyword>
<dbReference type="InterPro" id="IPR014017">
    <property type="entry name" value="DNA_helicase_UvrD-like_C"/>
</dbReference>
<dbReference type="SUPFAM" id="SSF52540">
    <property type="entry name" value="P-loop containing nucleoside triphosphate hydrolases"/>
    <property type="match status" value="1"/>
</dbReference>
<proteinExistence type="predicted"/>
<keyword evidence="6" id="KW-0269">Exonuclease</keyword>
<evidence type="ECO:0000256" key="9">
    <source>
        <dbReference type="ARBA" id="ARBA00023204"/>
    </source>
</evidence>
<dbReference type="InterPro" id="IPR011604">
    <property type="entry name" value="PDDEXK-like_dom_sf"/>
</dbReference>
<dbReference type="GO" id="GO:0006281">
    <property type="term" value="P:DNA repair"/>
    <property type="evidence" value="ECO:0007669"/>
    <property type="project" value="UniProtKB-KW"/>
</dbReference>
<dbReference type="InterPro" id="IPR038726">
    <property type="entry name" value="PDDEXK_AddAB-type"/>
</dbReference>
<keyword evidence="2" id="KW-0547">Nucleotide-binding</keyword>
<keyword evidence="1" id="KW-0540">Nuclease</keyword>
<evidence type="ECO:0000313" key="12">
    <source>
        <dbReference type="Proteomes" id="UP000760668"/>
    </source>
</evidence>
<feature type="domain" description="UvrD-like helicase C-terminal" evidence="10">
    <location>
        <begin position="254"/>
        <end position="549"/>
    </location>
</feature>
<dbReference type="PROSITE" id="PS51217">
    <property type="entry name" value="UVRD_HELICASE_CTER"/>
    <property type="match status" value="1"/>
</dbReference>
<gene>
    <name evidence="11" type="ORF">K8V01_04960</name>
</gene>
<keyword evidence="3" id="KW-0227">DNA damage</keyword>
<dbReference type="GO" id="GO:0006310">
    <property type="term" value="P:DNA recombination"/>
    <property type="evidence" value="ECO:0007669"/>
    <property type="project" value="TreeGrafter"/>
</dbReference>
<evidence type="ECO:0000256" key="8">
    <source>
        <dbReference type="ARBA" id="ARBA00023125"/>
    </source>
</evidence>
<dbReference type="InterPro" id="IPR049035">
    <property type="entry name" value="ADDB_N"/>
</dbReference>
<sequence>MLNLLLGRSGSGKTTAMLRRIGESGGVRPQVLVVPEQHSHDMERRLCAIGGNRVSRYAEVLSFTRMAGRVFAVTGGLAAPTLDAGGRLLLMYAALQGVAGELKVYGRPSRKPEFLSGLIATVDELKSCCVTPKHLWTAGEEAGGPEGDKLLDLSLIYGAYEALTARRAADPRDRVTRLAEGLEKSGWARGMDVYLDGFTDFTPQESLVIKALLKQANSVTVALTCDSLDDERDSAGIFAPARHTARSLLRLARENGVPARTEVQENRAKEGPEELAFLEAHLFDPPEVPWTDKPACLSLFKANSPYAEVEYTAGEILRLVREEGYRFRDIAVTARSMEGYGELIETIFARYGVPVFLARMSDILQKPILALITSALAAAAGDYQYDDLFRYLKTGLTGLAEEDRDLLENYALKWDLRGSRWTQKGDWTMHPKGYGLPVRPEDEALLARLNAVRRQVVAPLEELRKNPDHTGLGHTKALYAFLERIGLPERLEERTAALQERGEPALAQEYSQLWDILCSALEQCAQIVGDTPMEADEFARLFSLVLSQYDVGAIPVSLDRVTAGEMPRLAHKHCRAVFLLGADDGAIPQAAPSPGLLNDDDRSLLASYGLELAPTLTEKLNRELTIVYETCALAGERLSVSWAAMGSGGEEQRPAFLIPRLRGLFPALRPVTEAELDGAFRLSAPRPALELAGRYPEAAEALRAMPEYAPLVERMEQAAGLTRGKLSRAAVDALYGNRVPMSASRMDKYKSCHFSYFMQYGLKAEPRKKAGFQAPEYGTFVHYVLEHVFQSEEWRDEEGGVDGDKLDALTDEIVARYIREELGGLAEETPRFRYLFHRLLRPVRAVVRNVAEELSASDFRPIAFELGFGSGKDLPPVELEVDGVTISISGFVDRVDGWVKDGRLNLRVVDYKTGRKSFDLTDVWNGMGLQMLLYLFTLRKEGKDLFGGHEIDPAGVLYLPARDAVIAGSRTMTEAARRQAVDRELRRRGLVLDDPEVLEAMEHPGPEGIRFLPVKVSARTGAITGDALVSAERLGRLERHIQRVLRDIGGEIAAGNIAADPFWKGPEKNACQYCDYAAACHFEEGRGADRRRWLPTVSAGAFWARVEEQEGGGQTEKT</sequence>
<organism evidence="11 12">
    <name type="scientific">Pseudoflavonifractor capillosus</name>
    <dbReference type="NCBI Taxonomy" id="106588"/>
    <lineage>
        <taxon>Bacteria</taxon>
        <taxon>Bacillati</taxon>
        <taxon>Bacillota</taxon>
        <taxon>Clostridia</taxon>
        <taxon>Eubacteriales</taxon>
        <taxon>Oscillospiraceae</taxon>
        <taxon>Pseudoflavonifractor</taxon>
    </lineage>
</organism>
<keyword evidence="7" id="KW-0067">ATP-binding</keyword>
<dbReference type="PANTHER" id="PTHR30591">
    <property type="entry name" value="RECBCD ENZYME SUBUNIT RECC"/>
    <property type="match status" value="1"/>
</dbReference>
<evidence type="ECO:0000256" key="4">
    <source>
        <dbReference type="ARBA" id="ARBA00022801"/>
    </source>
</evidence>
<keyword evidence="4 11" id="KW-0378">Hydrolase</keyword>
<dbReference type="InterPro" id="IPR027417">
    <property type="entry name" value="P-loop_NTPase"/>
</dbReference>
<dbReference type="GO" id="GO:0003677">
    <property type="term" value="F:DNA binding"/>
    <property type="evidence" value="ECO:0007669"/>
    <property type="project" value="UniProtKB-KW"/>
</dbReference>
<evidence type="ECO:0000256" key="7">
    <source>
        <dbReference type="ARBA" id="ARBA00022840"/>
    </source>
</evidence>
<dbReference type="RefSeq" id="WP_295368015.1">
    <property type="nucleotide sequence ID" value="NZ_DYUC01000046.1"/>
</dbReference>
<dbReference type="GO" id="GO:0008854">
    <property type="term" value="F:exodeoxyribonuclease V activity"/>
    <property type="evidence" value="ECO:0007669"/>
    <property type="project" value="UniProtKB-EC"/>
</dbReference>
<dbReference type="Gene3D" id="3.40.50.300">
    <property type="entry name" value="P-loop containing nucleotide triphosphate hydrolases"/>
    <property type="match status" value="4"/>
</dbReference>
<name>A0A921MM27_9FIRM</name>
<evidence type="ECO:0000256" key="1">
    <source>
        <dbReference type="ARBA" id="ARBA00022722"/>
    </source>
</evidence>
<evidence type="ECO:0000259" key="10">
    <source>
        <dbReference type="PROSITE" id="PS51217"/>
    </source>
</evidence>
<dbReference type="AlphaFoldDB" id="A0A921MM27"/>
<comment type="caution">
    <text evidence="11">The sequence shown here is derived from an EMBL/GenBank/DDBJ whole genome shotgun (WGS) entry which is preliminary data.</text>
</comment>
<evidence type="ECO:0000313" key="11">
    <source>
        <dbReference type="EMBL" id="HJG86359.1"/>
    </source>
</evidence>
<reference evidence="11" key="1">
    <citation type="journal article" date="2021" name="PeerJ">
        <title>Extensive microbial diversity within the chicken gut microbiome revealed by metagenomics and culture.</title>
        <authorList>
            <person name="Gilroy R."/>
            <person name="Ravi A."/>
            <person name="Getino M."/>
            <person name="Pursley I."/>
            <person name="Horton D.L."/>
            <person name="Alikhan N.F."/>
            <person name="Baker D."/>
            <person name="Gharbi K."/>
            <person name="Hall N."/>
            <person name="Watson M."/>
            <person name="Adriaenssens E.M."/>
            <person name="Foster-Nyarko E."/>
            <person name="Jarju S."/>
            <person name="Secka A."/>
            <person name="Antonio M."/>
            <person name="Oren A."/>
            <person name="Chaudhuri R.R."/>
            <person name="La Ragione R."/>
            <person name="Hildebrand F."/>
            <person name="Pallen M.J."/>
        </authorList>
    </citation>
    <scope>NUCLEOTIDE SEQUENCE</scope>
    <source>
        <strain evidence="11">CHK179-5677</strain>
    </source>
</reference>
<evidence type="ECO:0000256" key="3">
    <source>
        <dbReference type="ARBA" id="ARBA00022763"/>
    </source>
</evidence>
<reference evidence="11" key="2">
    <citation type="submission" date="2021-09" db="EMBL/GenBank/DDBJ databases">
        <authorList>
            <person name="Gilroy R."/>
        </authorList>
    </citation>
    <scope>NUCLEOTIDE SEQUENCE</scope>
    <source>
        <strain evidence="11">CHK179-5677</strain>
    </source>
</reference>
<dbReference type="Pfam" id="PF21445">
    <property type="entry name" value="ADDB_N"/>
    <property type="match status" value="1"/>
</dbReference>
<keyword evidence="9" id="KW-0234">DNA repair</keyword>